<keyword evidence="5" id="KW-1185">Reference proteome</keyword>
<evidence type="ECO:0000256" key="1">
    <source>
        <dbReference type="ARBA" id="ARBA00009067"/>
    </source>
</evidence>
<name>A0ABY9LJ57_9STRE</name>
<dbReference type="Pfam" id="PF02517">
    <property type="entry name" value="Rce1-like"/>
    <property type="match status" value="1"/>
</dbReference>
<sequence length="88" mass="10322">MVNTFIAGLFFAAIYLQGRSLIPLIIYHFLYDYLLLVNSLVNAPIMKLVEVEFILRLVMMLPLLWFTHQAFKKPDSQGNKYFSSENKY</sequence>
<evidence type="ECO:0000313" key="5">
    <source>
        <dbReference type="Proteomes" id="UP001238096"/>
    </source>
</evidence>
<dbReference type="EC" id="3.4.-.-" evidence="4"/>
<feature type="domain" description="CAAX prenyl protease 2/Lysostaphin resistance protein A-like" evidence="3">
    <location>
        <begin position="1"/>
        <end position="33"/>
    </location>
</feature>
<keyword evidence="4" id="KW-0645">Protease</keyword>
<evidence type="ECO:0000259" key="3">
    <source>
        <dbReference type="Pfam" id="PF02517"/>
    </source>
</evidence>
<organism evidence="4 5">
    <name type="scientific">Streptococcus didelphis</name>
    <dbReference type="NCBI Taxonomy" id="102886"/>
    <lineage>
        <taxon>Bacteria</taxon>
        <taxon>Bacillati</taxon>
        <taxon>Bacillota</taxon>
        <taxon>Bacilli</taxon>
        <taxon>Lactobacillales</taxon>
        <taxon>Streptococcaceae</taxon>
        <taxon>Streptococcus</taxon>
    </lineage>
</organism>
<protein>
    <submittedName>
        <fullName evidence="4">CPBP family glutamic-type intramembrane protease</fullName>
        <ecNumber evidence="4">3.4.-.-</ecNumber>
    </submittedName>
</protein>
<keyword evidence="2" id="KW-1133">Transmembrane helix</keyword>
<dbReference type="GO" id="GO:0006508">
    <property type="term" value="P:proteolysis"/>
    <property type="evidence" value="ECO:0007669"/>
    <property type="project" value="UniProtKB-KW"/>
</dbReference>
<accession>A0ABY9LJ57</accession>
<proteinExistence type="inferred from homology"/>
<dbReference type="GO" id="GO:0008233">
    <property type="term" value="F:peptidase activity"/>
    <property type="evidence" value="ECO:0007669"/>
    <property type="project" value="UniProtKB-KW"/>
</dbReference>
<dbReference type="Proteomes" id="UP001238096">
    <property type="component" value="Chromosome"/>
</dbReference>
<evidence type="ECO:0000256" key="2">
    <source>
        <dbReference type="SAM" id="Phobius"/>
    </source>
</evidence>
<dbReference type="EMBL" id="CP110509">
    <property type="protein sequence ID" value="WMB28768.1"/>
    <property type="molecule type" value="Genomic_DNA"/>
</dbReference>
<keyword evidence="2" id="KW-0812">Transmembrane</keyword>
<feature type="transmembrane region" description="Helical" evidence="2">
    <location>
        <begin position="53"/>
        <end position="71"/>
    </location>
</feature>
<dbReference type="RefSeq" id="WP_306676006.1">
    <property type="nucleotide sequence ID" value="NZ_CP104407.1"/>
</dbReference>
<comment type="similarity">
    <text evidence="1">Belongs to the UPF0177 family.</text>
</comment>
<gene>
    <name evidence="4" type="ORF">N1496_04810</name>
</gene>
<keyword evidence="2" id="KW-0472">Membrane</keyword>
<reference evidence="5" key="1">
    <citation type="submission" date="2022-10" db="EMBL/GenBank/DDBJ databases">
        <title>Streptococcus didelphis as causative of fatal infections in opossums (Didelphis albiventris).</title>
        <authorList>
            <person name="Breyer G.M."/>
            <person name="Da Silva M.E.R.J."/>
            <person name="Siqueira F.M."/>
        </authorList>
    </citation>
    <scope>NUCLEOTIDE SEQUENCE [LARGE SCALE GENOMIC DNA]</scope>
    <source>
        <strain evidence="5">LBVP101/21</strain>
    </source>
</reference>
<dbReference type="InterPro" id="IPR003675">
    <property type="entry name" value="Rce1/LyrA-like_dom"/>
</dbReference>
<keyword evidence="4" id="KW-0378">Hydrolase</keyword>
<evidence type="ECO:0000313" key="4">
    <source>
        <dbReference type="EMBL" id="WMB28768.1"/>
    </source>
</evidence>